<evidence type="ECO:0000313" key="4">
    <source>
        <dbReference type="Proteomes" id="UP000567293"/>
    </source>
</evidence>
<evidence type="ECO:0000313" key="3">
    <source>
        <dbReference type="EMBL" id="MBA0084149.1"/>
    </source>
</evidence>
<name>A0A7V8SVR8_9BACT</name>
<dbReference type="EMBL" id="JACDQQ010000393">
    <property type="protein sequence ID" value="MBA0084149.1"/>
    <property type="molecule type" value="Genomic_DNA"/>
</dbReference>
<dbReference type="InterPro" id="IPR001932">
    <property type="entry name" value="PPM-type_phosphatase-like_dom"/>
</dbReference>
<dbReference type="SMART" id="SM00331">
    <property type="entry name" value="PP2C_SIG"/>
    <property type="match status" value="1"/>
</dbReference>
<proteinExistence type="predicted"/>
<dbReference type="SUPFAM" id="SSF81606">
    <property type="entry name" value="PP2C-like"/>
    <property type="match status" value="1"/>
</dbReference>
<gene>
    <name evidence="3" type="ORF">HRJ53_04055</name>
</gene>
<keyword evidence="1" id="KW-0378">Hydrolase</keyword>
<accession>A0A7V8SVR8</accession>
<evidence type="ECO:0000259" key="2">
    <source>
        <dbReference type="SMART" id="SM00331"/>
    </source>
</evidence>
<dbReference type="AlphaFoldDB" id="A0A7V8SVR8"/>
<protein>
    <submittedName>
        <fullName evidence="3">Serine/threonine-protein phosphatase</fullName>
    </submittedName>
</protein>
<feature type="domain" description="PPM-type phosphatase" evidence="2">
    <location>
        <begin position="42"/>
        <end position="268"/>
    </location>
</feature>
<dbReference type="Pfam" id="PF07228">
    <property type="entry name" value="SpoIIE"/>
    <property type="match status" value="1"/>
</dbReference>
<sequence>MGFKKVERDQLACTTSDQRPFGCMELWAGNERAHRSLELAGLESDVIAVPSGGDQGGDLSAVFSCTDNIARVVLADCVGHGYTASGVARHVHHLLHKFQDIRDTAGLLGALNDVFTLSNEKSDRPLRLTTVVTGTFDGTTGEFNFAYAAHPRMLLWREREGQYQELGEGLEGFPLGYITGETYNQQSVRLNPGDMILAFSDGATEVRPPKGAQLTAKGFWELAEKTVKELPRPLVLADFSEALLRRLQEYRGRDTELEDDVTLLTLRRKLGVLA</sequence>
<dbReference type="PANTHER" id="PTHR43156:SF2">
    <property type="entry name" value="STAGE II SPORULATION PROTEIN E"/>
    <property type="match status" value="1"/>
</dbReference>
<reference evidence="3" key="1">
    <citation type="submission" date="2020-06" db="EMBL/GenBank/DDBJ databases">
        <title>Legume-microbial interactions unlock mineral nutrients during tropical forest succession.</title>
        <authorList>
            <person name="Epihov D.Z."/>
        </authorList>
    </citation>
    <scope>NUCLEOTIDE SEQUENCE [LARGE SCALE GENOMIC DNA]</scope>
    <source>
        <strain evidence="3">Pan2503</strain>
    </source>
</reference>
<keyword evidence="4" id="KW-1185">Reference proteome</keyword>
<dbReference type="Gene3D" id="3.60.40.10">
    <property type="entry name" value="PPM-type phosphatase domain"/>
    <property type="match status" value="1"/>
</dbReference>
<dbReference type="PANTHER" id="PTHR43156">
    <property type="entry name" value="STAGE II SPORULATION PROTEIN E-RELATED"/>
    <property type="match status" value="1"/>
</dbReference>
<dbReference type="GO" id="GO:0016791">
    <property type="term" value="F:phosphatase activity"/>
    <property type="evidence" value="ECO:0007669"/>
    <property type="project" value="TreeGrafter"/>
</dbReference>
<dbReference type="InterPro" id="IPR036457">
    <property type="entry name" value="PPM-type-like_dom_sf"/>
</dbReference>
<dbReference type="Proteomes" id="UP000567293">
    <property type="component" value="Unassembled WGS sequence"/>
</dbReference>
<dbReference type="InterPro" id="IPR052016">
    <property type="entry name" value="Bact_Sigma-Reg"/>
</dbReference>
<organism evidence="3 4">
    <name type="scientific">Candidatus Acidiferrum panamense</name>
    <dbReference type="NCBI Taxonomy" id="2741543"/>
    <lineage>
        <taxon>Bacteria</taxon>
        <taxon>Pseudomonadati</taxon>
        <taxon>Acidobacteriota</taxon>
        <taxon>Terriglobia</taxon>
        <taxon>Candidatus Acidiferrales</taxon>
        <taxon>Candidatus Acidiferrum</taxon>
    </lineage>
</organism>
<comment type="caution">
    <text evidence="3">The sequence shown here is derived from an EMBL/GenBank/DDBJ whole genome shotgun (WGS) entry which is preliminary data.</text>
</comment>
<evidence type="ECO:0000256" key="1">
    <source>
        <dbReference type="ARBA" id="ARBA00022801"/>
    </source>
</evidence>